<feature type="transmembrane region" description="Helical" evidence="3">
    <location>
        <begin position="266"/>
        <end position="286"/>
    </location>
</feature>
<sequence>MVTIEAEEAKQIDFPDGGREAWLVVAGAWSCSFVSWGYVNAFGVLAEYYLRTILADKTSSEVAWISSLQYCLIFAVGLFTGRLFDMGYFRPTILVGMVLWVFTQMMTSLCKEYWQFILAQGFGLGISFGIVFSLSVAVPAQWFSRRRATAFGILATGSSMGGVIFPIMINKLLPQVGFGWTMRIVGFIGVGMLTFSWFTLKTRLPPSIDVKAVGWKNVRFFDPAAFKMPAFTFFCLGSTLVLFGLYTPFTYIDIWTSRRSLPIPGYYLSILNAASIFGRIIPGILADHIGRMNCLLPMLWLSAVFVFIFPLCDSIGALIVFSILFGFSTGAYVSLIPASVAQLGPTASYGTRLGMLFMAMSIGGLLGTPISGAILGDGQGDAEWWKTMGYAGAMVVGGCVSITVARQLALKSWKPWGKI</sequence>
<dbReference type="GeneID" id="37026204"/>
<feature type="transmembrane region" description="Helical" evidence="3">
    <location>
        <begin position="220"/>
        <end position="246"/>
    </location>
</feature>
<feature type="transmembrane region" description="Helical" evidence="3">
    <location>
        <begin position="317"/>
        <end position="341"/>
    </location>
</feature>
<dbReference type="SUPFAM" id="SSF103473">
    <property type="entry name" value="MFS general substrate transporter"/>
    <property type="match status" value="1"/>
</dbReference>
<dbReference type="AlphaFoldDB" id="A0A316UT37"/>
<comment type="subcellular location">
    <subcellularLocation>
        <location evidence="1">Membrane</location>
        <topology evidence="1">Multi-pass membrane protein</topology>
    </subcellularLocation>
</comment>
<reference evidence="5 6" key="1">
    <citation type="journal article" date="2018" name="Mol. Biol. Evol.">
        <title>Broad Genomic Sampling Reveals a Smut Pathogenic Ancestry of the Fungal Clade Ustilaginomycotina.</title>
        <authorList>
            <person name="Kijpornyongpan T."/>
            <person name="Mondo S.J."/>
            <person name="Barry K."/>
            <person name="Sandor L."/>
            <person name="Lee J."/>
            <person name="Lipzen A."/>
            <person name="Pangilinan J."/>
            <person name="LaButti K."/>
            <person name="Hainaut M."/>
            <person name="Henrissat B."/>
            <person name="Grigoriev I.V."/>
            <person name="Spatafora J.W."/>
            <person name="Aime M.C."/>
        </authorList>
    </citation>
    <scope>NUCLEOTIDE SEQUENCE [LARGE SCALE GENOMIC DNA]</scope>
    <source>
        <strain evidence="5 6">MCA 5214</strain>
    </source>
</reference>
<keyword evidence="3" id="KW-0812">Transmembrane</keyword>
<dbReference type="OrthoDB" id="6509908at2759"/>
<gene>
    <name evidence="5" type="ORF">BDZ90DRAFT_218876</name>
</gene>
<feature type="domain" description="Major facilitator superfamily (MFS) profile" evidence="4">
    <location>
        <begin position="225"/>
        <end position="419"/>
    </location>
</feature>
<feature type="transmembrane region" description="Helical" evidence="3">
    <location>
        <begin position="88"/>
        <end position="107"/>
    </location>
</feature>
<dbReference type="InterPro" id="IPR020846">
    <property type="entry name" value="MFS_dom"/>
</dbReference>
<feature type="transmembrane region" description="Helical" evidence="3">
    <location>
        <begin position="353"/>
        <end position="376"/>
    </location>
</feature>
<evidence type="ECO:0000256" key="3">
    <source>
        <dbReference type="SAM" id="Phobius"/>
    </source>
</evidence>
<dbReference type="GO" id="GO:0016020">
    <property type="term" value="C:membrane"/>
    <property type="evidence" value="ECO:0007669"/>
    <property type="project" value="UniProtKB-SubCell"/>
</dbReference>
<evidence type="ECO:0000313" key="6">
    <source>
        <dbReference type="Proteomes" id="UP000245884"/>
    </source>
</evidence>
<keyword evidence="3" id="KW-0472">Membrane</keyword>
<keyword evidence="3" id="KW-1133">Transmembrane helix</keyword>
<feature type="transmembrane region" description="Helical" evidence="3">
    <location>
        <begin position="181"/>
        <end position="200"/>
    </location>
</feature>
<evidence type="ECO:0000259" key="4">
    <source>
        <dbReference type="PROSITE" id="PS50850"/>
    </source>
</evidence>
<feature type="transmembrane region" description="Helical" evidence="3">
    <location>
        <begin position="150"/>
        <end position="169"/>
    </location>
</feature>
<dbReference type="RefSeq" id="XP_025363044.1">
    <property type="nucleotide sequence ID" value="XM_025504381.1"/>
</dbReference>
<dbReference type="Pfam" id="PF07690">
    <property type="entry name" value="MFS_1"/>
    <property type="match status" value="1"/>
</dbReference>
<dbReference type="Gene3D" id="1.20.1250.20">
    <property type="entry name" value="MFS general substrate transporter like domains"/>
    <property type="match status" value="2"/>
</dbReference>
<dbReference type="InterPro" id="IPR050327">
    <property type="entry name" value="Proton-linked_MCT"/>
</dbReference>
<name>A0A316UT37_9BASI</name>
<dbReference type="Proteomes" id="UP000245884">
    <property type="component" value="Unassembled WGS sequence"/>
</dbReference>
<comment type="similarity">
    <text evidence="2">Belongs to the major facilitator superfamily. Monocarboxylate porter (TC 2.A.1.13) family.</text>
</comment>
<dbReference type="PANTHER" id="PTHR11360">
    <property type="entry name" value="MONOCARBOXYLATE TRANSPORTER"/>
    <property type="match status" value="1"/>
</dbReference>
<evidence type="ECO:0000313" key="5">
    <source>
        <dbReference type="EMBL" id="PWN28432.1"/>
    </source>
</evidence>
<feature type="transmembrane region" description="Helical" evidence="3">
    <location>
        <begin position="293"/>
        <end position="311"/>
    </location>
</feature>
<feature type="transmembrane region" description="Helical" evidence="3">
    <location>
        <begin position="113"/>
        <end position="138"/>
    </location>
</feature>
<organism evidence="5 6">
    <name type="scientific">Jaminaea rosea</name>
    <dbReference type="NCBI Taxonomy" id="1569628"/>
    <lineage>
        <taxon>Eukaryota</taxon>
        <taxon>Fungi</taxon>
        <taxon>Dikarya</taxon>
        <taxon>Basidiomycota</taxon>
        <taxon>Ustilaginomycotina</taxon>
        <taxon>Exobasidiomycetes</taxon>
        <taxon>Microstromatales</taxon>
        <taxon>Microstromatales incertae sedis</taxon>
        <taxon>Jaminaea</taxon>
    </lineage>
</organism>
<feature type="transmembrane region" description="Helical" evidence="3">
    <location>
        <begin position="388"/>
        <end position="409"/>
    </location>
</feature>
<feature type="transmembrane region" description="Helical" evidence="3">
    <location>
        <begin position="62"/>
        <end position="81"/>
    </location>
</feature>
<dbReference type="InterPro" id="IPR011701">
    <property type="entry name" value="MFS"/>
</dbReference>
<evidence type="ECO:0000256" key="1">
    <source>
        <dbReference type="ARBA" id="ARBA00004141"/>
    </source>
</evidence>
<dbReference type="InterPro" id="IPR036259">
    <property type="entry name" value="MFS_trans_sf"/>
</dbReference>
<protein>
    <submittedName>
        <fullName evidence="5">MFS general substrate transporter</fullName>
    </submittedName>
</protein>
<dbReference type="PANTHER" id="PTHR11360:SF234">
    <property type="entry name" value="MFS-TYPE TRANSPORTER DBAD-RELATED"/>
    <property type="match status" value="1"/>
</dbReference>
<evidence type="ECO:0000256" key="2">
    <source>
        <dbReference type="ARBA" id="ARBA00006727"/>
    </source>
</evidence>
<feature type="transmembrane region" description="Helical" evidence="3">
    <location>
        <begin position="21"/>
        <end position="42"/>
    </location>
</feature>
<dbReference type="PROSITE" id="PS50850">
    <property type="entry name" value="MFS"/>
    <property type="match status" value="1"/>
</dbReference>
<dbReference type="GO" id="GO:0022857">
    <property type="term" value="F:transmembrane transporter activity"/>
    <property type="evidence" value="ECO:0007669"/>
    <property type="project" value="InterPro"/>
</dbReference>
<dbReference type="EMBL" id="KZ819665">
    <property type="protein sequence ID" value="PWN28432.1"/>
    <property type="molecule type" value="Genomic_DNA"/>
</dbReference>
<accession>A0A316UT37</accession>
<keyword evidence="6" id="KW-1185">Reference proteome</keyword>
<proteinExistence type="inferred from homology"/>